<dbReference type="EMBL" id="NKCI01000034">
    <property type="protein sequence ID" value="RSL64288.1"/>
    <property type="molecule type" value="Genomic_DNA"/>
</dbReference>
<evidence type="ECO:0000256" key="2">
    <source>
        <dbReference type="SAM" id="Phobius"/>
    </source>
</evidence>
<proteinExistence type="predicted"/>
<gene>
    <name evidence="3" type="ORF">CEP54_004780</name>
</gene>
<dbReference type="AlphaFoldDB" id="A0A428QGE5"/>
<feature type="region of interest" description="Disordered" evidence="1">
    <location>
        <begin position="113"/>
        <end position="144"/>
    </location>
</feature>
<feature type="transmembrane region" description="Helical" evidence="2">
    <location>
        <begin position="86"/>
        <end position="105"/>
    </location>
</feature>
<keyword evidence="2" id="KW-0812">Transmembrane</keyword>
<feature type="region of interest" description="Disordered" evidence="1">
    <location>
        <begin position="274"/>
        <end position="296"/>
    </location>
</feature>
<feature type="compositionally biased region" description="Basic and acidic residues" evidence="1">
    <location>
        <begin position="275"/>
        <end position="288"/>
    </location>
</feature>
<feature type="compositionally biased region" description="Low complexity" evidence="1">
    <location>
        <begin position="130"/>
        <end position="139"/>
    </location>
</feature>
<evidence type="ECO:0000313" key="4">
    <source>
        <dbReference type="Proteomes" id="UP000288168"/>
    </source>
</evidence>
<dbReference type="Proteomes" id="UP000288168">
    <property type="component" value="Unassembled WGS sequence"/>
</dbReference>
<accession>A0A428QGE5</accession>
<reference evidence="3 4" key="1">
    <citation type="submission" date="2017-06" db="EMBL/GenBank/DDBJ databases">
        <title>Comparative genomic analysis of Ambrosia Fusariam Clade fungi.</title>
        <authorList>
            <person name="Stajich J.E."/>
            <person name="Carrillo J."/>
            <person name="Kijimoto T."/>
            <person name="Eskalen A."/>
            <person name="O'Donnell K."/>
            <person name="Kasson M."/>
        </authorList>
    </citation>
    <scope>NUCLEOTIDE SEQUENCE [LARGE SCALE GENOMIC DNA]</scope>
    <source>
        <strain evidence="3 4">NRRL62584</strain>
    </source>
</reference>
<name>A0A428QGE5_9HYPO</name>
<evidence type="ECO:0000313" key="3">
    <source>
        <dbReference type="EMBL" id="RSL64288.1"/>
    </source>
</evidence>
<comment type="caution">
    <text evidence="3">The sequence shown here is derived from an EMBL/GenBank/DDBJ whole genome shotgun (WGS) entry which is preliminary data.</text>
</comment>
<evidence type="ECO:0000256" key="1">
    <source>
        <dbReference type="SAM" id="MobiDB-lite"/>
    </source>
</evidence>
<keyword evidence="4" id="KW-1185">Reference proteome</keyword>
<dbReference type="OrthoDB" id="5223630at2759"/>
<organism evidence="3 4">
    <name type="scientific">Fusarium duplospermum</name>
    <dbReference type="NCBI Taxonomy" id="1325734"/>
    <lineage>
        <taxon>Eukaryota</taxon>
        <taxon>Fungi</taxon>
        <taxon>Dikarya</taxon>
        <taxon>Ascomycota</taxon>
        <taxon>Pezizomycotina</taxon>
        <taxon>Sordariomycetes</taxon>
        <taxon>Hypocreomycetidae</taxon>
        <taxon>Hypocreales</taxon>
        <taxon>Nectriaceae</taxon>
        <taxon>Fusarium</taxon>
        <taxon>Fusarium solani species complex</taxon>
    </lineage>
</organism>
<keyword evidence="2" id="KW-1133">Transmembrane helix</keyword>
<protein>
    <submittedName>
        <fullName evidence="3">Uncharacterized protein</fullName>
    </submittedName>
</protein>
<keyword evidence="2" id="KW-0472">Membrane</keyword>
<sequence>MYKLVSTHCISNIMKSWDGLNYYTTNTTLWVELMNRSTEEWGIGYLPAKLVAIPGKFNSSYNITDDAILIQHAAESKAGSRDTEKIIFGVASGIVILFMAAWIFINFDDLKPPTDDDEGTSTKPVEDATSTRTRTTEQTANEREDAQEFAAFCQQLKDFYYNDKKSELEAAERDIVEESGPTVEKPWVGDIEEASALLRKLYSLKITMRNDGDSEHVTLAERNRHLAESDAILAEVNRLIEVRAAAMRDPSQLRAEDEEVVEIEEIETALGEIEAENHAPMRWDDSQRSRVSRVSR</sequence>